<dbReference type="InterPro" id="IPR050231">
    <property type="entry name" value="Iron_ascorbate_oxido_reductase"/>
</dbReference>
<name>A0A7N0RJL0_KALFE</name>
<dbReference type="PANTHER" id="PTHR47990">
    <property type="entry name" value="2-OXOGLUTARATE (2OG) AND FE(II)-DEPENDENT OXYGENASE SUPERFAMILY PROTEIN-RELATED"/>
    <property type="match status" value="1"/>
</dbReference>
<keyword evidence="5" id="KW-1185">Reference proteome</keyword>
<evidence type="ECO:0000256" key="1">
    <source>
        <dbReference type="ARBA" id="ARBA00022723"/>
    </source>
</evidence>
<dbReference type="InterPro" id="IPR026992">
    <property type="entry name" value="DIOX_N"/>
</dbReference>
<sequence length="101" mass="11259">MEVVRVQAIASSAMLKDTIPSEFIRCESEQPAITTVQGASLEVPVISFNEADEEKLVKQVAEASREWGLFQIVNHEIPSEAIKKLQDVGKGFFELPLEEKE</sequence>
<dbReference type="Pfam" id="PF14226">
    <property type="entry name" value="DIOX_N"/>
    <property type="match status" value="1"/>
</dbReference>
<dbReference type="EnsemblPlants" id="Kaladp0011s1169.1.v1.1">
    <property type="protein sequence ID" value="Kaladp0011s1169.1.v1.1.CDS.1"/>
    <property type="gene ID" value="Kaladp0011s1169.v1.1"/>
</dbReference>
<evidence type="ECO:0000313" key="4">
    <source>
        <dbReference type="EnsemblPlants" id="Kaladp0011s1169.1.v1.1.CDS.1"/>
    </source>
</evidence>
<feature type="domain" description="Non-haem dioxygenase N-terminal" evidence="3">
    <location>
        <begin position="43"/>
        <end position="101"/>
    </location>
</feature>
<protein>
    <recommendedName>
        <fullName evidence="3">Non-haem dioxygenase N-terminal domain-containing protein</fullName>
    </recommendedName>
</protein>
<organism evidence="4 5">
    <name type="scientific">Kalanchoe fedtschenkoi</name>
    <name type="common">Lavender scallops</name>
    <name type="synonym">South American air plant</name>
    <dbReference type="NCBI Taxonomy" id="63787"/>
    <lineage>
        <taxon>Eukaryota</taxon>
        <taxon>Viridiplantae</taxon>
        <taxon>Streptophyta</taxon>
        <taxon>Embryophyta</taxon>
        <taxon>Tracheophyta</taxon>
        <taxon>Spermatophyta</taxon>
        <taxon>Magnoliopsida</taxon>
        <taxon>eudicotyledons</taxon>
        <taxon>Gunneridae</taxon>
        <taxon>Pentapetalae</taxon>
        <taxon>Saxifragales</taxon>
        <taxon>Crassulaceae</taxon>
        <taxon>Kalanchoe</taxon>
    </lineage>
</organism>
<keyword evidence="1" id="KW-0479">Metal-binding</keyword>
<evidence type="ECO:0000313" key="5">
    <source>
        <dbReference type="Proteomes" id="UP000594263"/>
    </source>
</evidence>
<evidence type="ECO:0000256" key="2">
    <source>
        <dbReference type="ARBA" id="ARBA00023004"/>
    </source>
</evidence>
<dbReference type="GO" id="GO:0046872">
    <property type="term" value="F:metal ion binding"/>
    <property type="evidence" value="ECO:0007669"/>
    <property type="project" value="UniProtKB-KW"/>
</dbReference>
<dbReference type="Gramene" id="Kaladp0011s1169.1.v1.1">
    <property type="protein sequence ID" value="Kaladp0011s1169.1.v1.1.CDS.1"/>
    <property type="gene ID" value="Kaladp0011s1169.v1.1"/>
</dbReference>
<evidence type="ECO:0000259" key="3">
    <source>
        <dbReference type="Pfam" id="PF14226"/>
    </source>
</evidence>
<proteinExistence type="predicted"/>
<keyword evidence="2" id="KW-0408">Iron</keyword>
<dbReference type="OMA" id="SISICCG"/>
<dbReference type="Proteomes" id="UP000594263">
    <property type="component" value="Unplaced"/>
</dbReference>
<dbReference type="SUPFAM" id="SSF51197">
    <property type="entry name" value="Clavaminate synthase-like"/>
    <property type="match status" value="1"/>
</dbReference>
<reference evidence="4" key="1">
    <citation type="submission" date="2021-01" db="UniProtKB">
        <authorList>
            <consortium name="EnsemblPlants"/>
        </authorList>
    </citation>
    <scope>IDENTIFICATION</scope>
</reference>
<accession>A0A7N0RJL0</accession>
<dbReference type="AlphaFoldDB" id="A0A7N0RJL0"/>
<dbReference type="Gene3D" id="2.60.120.330">
    <property type="entry name" value="B-lactam Antibiotic, Isopenicillin N Synthase, Chain"/>
    <property type="match status" value="1"/>
</dbReference>
<dbReference type="InterPro" id="IPR027443">
    <property type="entry name" value="IPNS-like_sf"/>
</dbReference>